<dbReference type="PANTHER" id="PTHR43885">
    <property type="entry name" value="HALOACID DEHALOGENASE-LIKE HYDROLASE"/>
    <property type="match status" value="1"/>
</dbReference>
<dbReference type="NCBIfam" id="TIGR01509">
    <property type="entry name" value="HAD-SF-IA-v3"/>
    <property type="match status" value="1"/>
</dbReference>
<dbReference type="SUPFAM" id="SSF56784">
    <property type="entry name" value="HAD-like"/>
    <property type="match status" value="1"/>
</dbReference>
<dbReference type="Proteomes" id="UP000190831">
    <property type="component" value="Chromosome F"/>
</dbReference>
<keyword evidence="2" id="KW-1185">Reference proteome</keyword>
<dbReference type="Gene3D" id="3.40.50.1000">
    <property type="entry name" value="HAD superfamily/HAD-like"/>
    <property type="match status" value="1"/>
</dbReference>
<name>A0A1G4MEX3_LACFM</name>
<organism evidence="1 2">
    <name type="scientific">Lachancea fermentati</name>
    <name type="common">Zygosaccharomyces fermentati</name>
    <dbReference type="NCBI Taxonomy" id="4955"/>
    <lineage>
        <taxon>Eukaryota</taxon>
        <taxon>Fungi</taxon>
        <taxon>Dikarya</taxon>
        <taxon>Ascomycota</taxon>
        <taxon>Saccharomycotina</taxon>
        <taxon>Saccharomycetes</taxon>
        <taxon>Saccharomycetales</taxon>
        <taxon>Saccharomycetaceae</taxon>
        <taxon>Lachancea</taxon>
    </lineage>
</organism>
<reference evidence="2" key="1">
    <citation type="submission" date="2016-03" db="EMBL/GenBank/DDBJ databases">
        <authorList>
            <person name="Devillers H."/>
        </authorList>
    </citation>
    <scope>NUCLEOTIDE SEQUENCE [LARGE SCALE GENOMIC DNA]</scope>
</reference>
<accession>A0A1G4MEX3</accession>
<dbReference type="CDD" id="cd07505">
    <property type="entry name" value="HAD_BPGM-like"/>
    <property type="match status" value="1"/>
</dbReference>
<dbReference type="Pfam" id="PF00702">
    <property type="entry name" value="Hydrolase"/>
    <property type="match status" value="1"/>
</dbReference>
<dbReference type="InterPro" id="IPR023214">
    <property type="entry name" value="HAD_sf"/>
</dbReference>
<protein>
    <submittedName>
        <fullName evidence="1">LAFE_0F04060g1_1</fullName>
    </submittedName>
</protein>
<dbReference type="STRING" id="4955.A0A1G4MEX3"/>
<dbReference type="GO" id="GO:0016791">
    <property type="term" value="F:phosphatase activity"/>
    <property type="evidence" value="ECO:0007669"/>
    <property type="project" value="UniProtKB-ARBA"/>
</dbReference>
<proteinExistence type="predicted"/>
<dbReference type="EMBL" id="LT598490">
    <property type="protein sequence ID" value="SCW02330.1"/>
    <property type="molecule type" value="Genomic_DNA"/>
</dbReference>
<evidence type="ECO:0000313" key="1">
    <source>
        <dbReference type="EMBL" id="SCW02330.1"/>
    </source>
</evidence>
<dbReference type="SFLD" id="SFLDG01129">
    <property type="entry name" value="C1.5:_HAD__Beta-PGM__Phosphata"/>
    <property type="match status" value="1"/>
</dbReference>
<dbReference type="OrthoDB" id="426235at2759"/>
<dbReference type="AlphaFoldDB" id="A0A1G4MEX3"/>
<dbReference type="PANTHER" id="PTHR43885:SF1">
    <property type="entry name" value="SUPERFAMILY HYDROLASE, PUTATIVE (AFU_ORTHOLOGUE AFUA_4G13290)-RELATED"/>
    <property type="match status" value="1"/>
</dbReference>
<dbReference type="InterPro" id="IPR006439">
    <property type="entry name" value="HAD-SF_hydro_IA"/>
</dbReference>
<dbReference type="OMA" id="QTYMFKE"/>
<dbReference type="Gene3D" id="1.10.260.80">
    <property type="match status" value="1"/>
</dbReference>
<dbReference type="InterPro" id="IPR036412">
    <property type="entry name" value="HAD-like_sf"/>
</dbReference>
<evidence type="ECO:0000313" key="2">
    <source>
        <dbReference type="Proteomes" id="UP000190831"/>
    </source>
</evidence>
<dbReference type="NCBIfam" id="TIGR01549">
    <property type="entry name" value="HAD-SF-IA-v1"/>
    <property type="match status" value="1"/>
</dbReference>
<gene>
    <name evidence="1" type="ORF">LAFE_0F04060G</name>
</gene>
<sequence>MSRIVKLKPISESQVAIKAVVFDMDGTMCLPQRWMFAAMREAIGLKDKSVDILTHIDGLSSEKLKQQANLRISEVEAKAMREMQPQPGLVALLEYLTANKVSKNICTRNLIKPVNHLLSNFVPPLHSSFDHIVTRDFRPTKPYPDPLLHIARQLNVAPENMLMVGDSFDDMQSGTAAGCATVLVKNDSNVKLLAAHPELVDAVVDDLADIIGLLQEGFEARGASTRE</sequence>
<dbReference type="SFLD" id="SFLDS00003">
    <property type="entry name" value="Haloacid_Dehalogenase"/>
    <property type="match status" value="1"/>
</dbReference>